<dbReference type="AlphaFoldDB" id="A0A1E8Q6Q9"/>
<dbReference type="EMBL" id="MCHX01000015">
    <property type="protein sequence ID" value="OFJ54242.1"/>
    <property type="molecule type" value="Genomic_DNA"/>
</dbReference>
<proteinExistence type="predicted"/>
<dbReference type="RefSeq" id="WP_070352637.1">
    <property type="nucleotide sequence ID" value="NZ_MCHX01000015.1"/>
</dbReference>
<reference evidence="1 2" key="1">
    <citation type="submission" date="2016-09" db="EMBL/GenBank/DDBJ databases">
        <title>genome sequence of Mycobacterium sp. 739 SCH.</title>
        <authorList>
            <person name="Greninger A.L."/>
            <person name="Qin X."/>
            <person name="Jerome K."/>
            <person name="Vora S."/>
            <person name="Quinn K."/>
        </authorList>
    </citation>
    <scope>NUCLEOTIDE SEQUENCE [LARGE SCALE GENOMIC DNA]</scope>
    <source>
        <strain evidence="1 2">SCH</strain>
    </source>
</reference>
<gene>
    <name evidence="1" type="ORF">BEL07_08425</name>
</gene>
<evidence type="ECO:0000313" key="1">
    <source>
        <dbReference type="EMBL" id="OFJ54242.1"/>
    </source>
</evidence>
<sequence>MSKAPKLSREEIAEKLSRANLDPAQWDLAGIIARTNDWIADYHLELAEPEVKTWSPQLQAAHYDEFGKLAAVDFFEQCVIETGPDSAPWQDLQDRVEAGEFATWPPIWEATRPVFEQVESTTEDDDES</sequence>
<name>A0A1E8Q6Q9_9MYCO</name>
<dbReference type="Proteomes" id="UP000178953">
    <property type="component" value="Unassembled WGS sequence"/>
</dbReference>
<accession>A0A1E8Q6Q9</accession>
<organism evidence="1 2">
    <name type="scientific">Mycolicibacterium grossiae</name>
    <dbReference type="NCBI Taxonomy" id="1552759"/>
    <lineage>
        <taxon>Bacteria</taxon>
        <taxon>Bacillati</taxon>
        <taxon>Actinomycetota</taxon>
        <taxon>Actinomycetes</taxon>
        <taxon>Mycobacteriales</taxon>
        <taxon>Mycobacteriaceae</taxon>
        <taxon>Mycolicibacterium</taxon>
    </lineage>
</organism>
<keyword evidence="2" id="KW-1185">Reference proteome</keyword>
<comment type="caution">
    <text evidence="1">The sequence shown here is derived from an EMBL/GenBank/DDBJ whole genome shotgun (WGS) entry which is preliminary data.</text>
</comment>
<evidence type="ECO:0000313" key="2">
    <source>
        <dbReference type="Proteomes" id="UP000178953"/>
    </source>
</evidence>
<protein>
    <submittedName>
        <fullName evidence="1">Uncharacterized protein</fullName>
    </submittedName>
</protein>